<keyword evidence="3" id="KW-1185">Reference proteome</keyword>
<dbReference type="PANTHER" id="PTHR35041">
    <property type="entry name" value="MEDIATOR OF RNA POLYMERASE II TRANSCRIPTION SUBUNIT 1"/>
    <property type="match status" value="1"/>
</dbReference>
<keyword evidence="1" id="KW-1133">Transmembrane helix</keyword>
<gene>
    <name evidence="2" type="ORF">EW026_g7291</name>
</gene>
<feature type="transmembrane region" description="Helical" evidence="1">
    <location>
        <begin position="469"/>
        <end position="490"/>
    </location>
</feature>
<feature type="transmembrane region" description="Helical" evidence="1">
    <location>
        <begin position="21"/>
        <end position="45"/>
    </location>
</feature>
<organism evidence="2 3">
    <name type="scientific">Hermanssonia centrifuga</name>
    <dbReference type="NCBI Taxonomy" id="98765"/>
    <lineage>
        <taxon>Eukaryota</taxon>
        <taxon>Fungi</taxon>
        <taxon>Dikarya</taxon>
        <taxon>Basidiomycota</taxon>
        <taxon>Agaricomycotina</taxon>
        <taxon>Agaricomycetes</taxon>
        <taxon>Polyporales</taxon>
        <taxon>Meruliaceae</taxon>
        <taxon>Hermanssonia</taxon>
    </lineage>
</organism>
<evidence type="ECO:0000313" key="2">
    <source>
        <dbReference type="EMBL" id="THG94117.1"/>
    </source>
</evidence>
<dbReference type="PANTHER" id="PTHR35041:SF6">
    <property type="entry name" value="FORMYLMETHIONINE DEFORMYLASE-LIKE PROTEIN-RELATED"/>
    <property type="match status" value="1"/>
</dbReference>
<keyword evidence="1" id="KW-0472">Membrane</keyword>
<sequence>MEEISRQRQPPIRKPTLLGARLQMCLLLVGGIVAMLIHHFFYAFLNHRLANGNTFSHVRNAFHSTISDQSFVNAIANATATVGKICLAGAIGIAFTQVFWWRMRKTGYTLDQIDTVTSFKENPVDPTTWSAWYYSTLLALVAICSSLMEAVTIATPGSLTVASTTIEEDCSIPLVDIMNAAPIETLPVFLVDGHEMDPPDSPDWFRYVDPSSVTLELIASVLLTGSYISPASPCGVCSYHISFVAPVLQCQDDPDPIDAANINITLPIDPDGPTTVWNATAQYQWPSIPNYFNSINFSIASRSILEGTTTPVGDPVSFTCSGYNATYHVEIQQNQTTTMTLTGLDVSPVVLGPSAAPDASLIMTVAIWDAFTQQLGGSIDWTIAGGSSVQQGYENSIIMNSPLVSNRSSGVSWGWQTDLRTAIPSLMQNVSLSLASGVLANITNSTSPMQETICLVTDLHFVYDRVRLLGTYCAAIAVTVVCLAFGLYAVHRNKVAETMDLSRVLGGIASFRNGLEPRGDIKAYLDKRLQVQIDGDEYEYEYEPGAELTDDERKAPLMSDVY</sequence>
<dbReference type="Proteomes" id="UP000309038">
    <property type="component" value="Unassembled WGS sequence"/>
</dbReference>
<reference evidence="2 3" key="1">
    <citation type="submission" date="2019-02" db="EMBL/GenBank/DDBJ databases">
        <title>Genome sequencing of the rare red list fungi Phlebia centrifuga.</title>
        <authorList>
            <person name="Buettner E."/>
            <person name="Kellner H."/>
        </authorList>
    </citation>
    <scope>NUCLEOTIDE SEQUENCE [LARGE SCALE GENOMIC DNA]</scope>
    <source>
        <strain evidence="2 3">DSM 108282</strain>
    </source>
</reference>
<keyword evidence="1" id="KW-0812">Transmembrane</keyword>
<comment type="caution">
    <text evidence="2">The sequence shown here is derived from an EMBL/GenBank/DDBJ whole genome shotgun (WGS) entry which is preliminary data.</text>
</comment>
<evidence type="ECO:0000256" key="1">
    <source>
        <dbReference type="SAM" id="Phobius"/>
    </source>
</evidence>
<dbReference type="AlphaFoldDB" id="A0A4S4KA44"/>
<dbReference type="EMBL" id="SGPJ01000500">
    <property type="protein sequence ID" value="THG94117.1"/>
    <property type="molecule type" value="Genomic_DNA"/>
</dbReference>
<name>A0A4S4KA44_9APHY</name>
<evidence type="ECO:0000313" key="3">
    <source>
        <dbReference type="Proteomes" id="UP000309038"/>
    </source>
</evidence>
<accession>A0A4S4KA44</accession>
<protein>
    <submittedName>
        <fullName evidence="2">Uncharacterized protein</fullName>
    </submittedName>
</protein>
<proteinExistence type="predicted"/>